<dbReference type="FunFam" id="1.10.510.10:FF:000021">
    <property type="entry name" value="Serine/threonine protein kinase"/>
    <property type="match status" value="1"/>
</dbReference>
<dbReference type="PROSITE" id="PS50011">
    <property type="entry name" value="PROTEIN_KINASE_DOM"/>
    <property type="match status" value="1"/>
</dbReference>
<evidence type="ECO:0000256" key="2">
    <source>
        <dbReference type="ARBA" id="ARBA00022527"/>
    </source>
</evidence>
<keyword evidence="6 7" id="KW-0067">ATP-binding</keyword>
<dbReference type="InterPro" id="IPR008271">
    <property type="entry name" value="Ser/Thr_kinase_AS"/>
</dbReference>
<dbReference type="PANTHER" id="PTHR43289:SF6">
    <property type="entry name" value="SERINE_THREONINE-PROTEIN KINASE NEKL-3"/>
    <property type="match status" value="1"/>
</dbReference>
<dbReference type="AlphaFoldDB" id="M5UJ32"/>
<protein>
    <recommendedName>
        <fullName evidence="1">non-specific serine/threonine protein kinase</fullName>
        <ecNumber evidence="1">2.7.11.1</ecNumber>
    </recommendedName>
</protein>
<name>M5UJ32_9BACT</name>
<dbReference type="EMBL" id="ANOH01000060">
    <property type="protein sequence ID" value="EMI57846.1"/>
    <property type="molecule type" value="Genomic_DNA"/>
</dbReference>
<accession>M5UJ32</accession>
<keyword evidence="3" id="KW-0808">Transferase</keyword>
<keyword evidence="8" id="KW-0472">Membrane</keyword>
<dbReference type="Pfam" id="PF00069">
    <property type="entry name" value="Pkinase"/>
    <property type="match status" value="1"/>
</dbReference>
<dbReference type="InterPro" id="IPR017441">
    <property type="entry name" value="Protein_kinase_ATP_BS"/>
</dbReference>
<dbReference type="InterPro" id="IPR011009">
    <property type="entry name" value="Kinase-like_dom_sf"/>
</dbReference>
<evidence type="ECO:0000259" key="9">
    <source>
        <dbReference type="PROSITE" id="PS50011"/>
    </source>
</evidence>
<keyword evidence="4 7" id="KW-0547">Nucleotide-binding</keyword>
<evidence type="ECO:0000256" key="8">
    <source>
        <dbReference type="SAM" id="Phobius"/>
    </source>
</evidence>
<dbReference type="GO" id="GO:0005524">
    <property type="term" value="F:ATP binding"/>
    <property type="evidence" value="ECO:0007669"/>
    <property type="project" value="UniProtKB-UniRule"/>
</dbReference>
<keyword evidence="5 10" id="KW-0418">Kinase</keyword>
<dbReference type="SUPFAM" id="SSF56112">
    <property type="entry name" value="Protein kinase-like (PK-like)"/>
    <property type="match status" value="1"/>
</dbReference>
<evidence type="ECO:0000313" key="11">
    <source>
        <dbReference type="Proteomes" id="UP000011885"/>
    </source>
</evidence>
<feature type="transmembrane region" description="Helical" evidence="8">
    <location>
        <begin position="473"/>
        <end position="493"/>
    </location>
</feature>
<organism evidence="10 11">
    <name type="scientific">Rhodopirellula sallentina SM41</name>
    <dbReference type="NCBI Taxonomy" id="1263870"/>
    <lineage>
        <taxon>Bacteria</taxon>
        <taxon>Pseudomonadati</taxon>
        <taxon>Planctomycetota</taxon>
        <taxon>Planctomycetia</taxon>
        <taxon>Pirellulales</taxon>
        <taxon>Pirellulaceae</taxon>
        <taxon>Rhodopirellula</taxon>
    </lineage>
</organism>
<evidence type="ECO:0000256" key="1">
    <source>
        <dbReference type="ARBA" id="ARBA00012513"/>
    </source>
</evidence>
<evidence type="ECO:0000256" key="7">
    <source>
        <dbReference type="PROSITE-ProRule" id="PRU10141"/>
    </source>
</evidence>
<dbReference type="PROSITE" id="PS00108">
    <property type="entry name" value="PROTEIN_KINASE_ST"/>
    <property type="match status" value="1"/>
</dbReference>
<dbReference type="InterPro" id="IPR000719">
    <property type="entry name" value="Prot_kinase_dom"/>
</dbReference>
<feature type="domain" description="Protein kinase" evidence="9">
    <location>
        <begin position="129"/>
        <end position="388"/>
    </location>
</feature>
<comment type="caution">
    <text evidence="10">The sequence shown here is derived from an EMBL/GenBank/DDBJ whole genome shotgun (WGS) entry which is preliminary data.</text>
</comment>
<dbReference type="PATRIC" id="fig|1263870.3.peg.782"/>
<keyword evidence="2 10" id="KW-0723">Serine/threonine-protein kinase</keyword>
<evidence type="ECO:0000256" key="5">
    <source>
        <dbReference type="ARBA" id="ARBA00022777"/>
    </source>
</evidence>
<dbReference type="GO" id="GO:0004674">
    <property type="term" value="F:protein serine/threonine kinase activity"/>
    <property type="evidence" value="ECO:0007669"/>
    <property type="project" value="UniProtKB-KW"/>
</dbReference>
<keyword evidence="8" id="KW-0812">Transmembrane</keyword>
<dbReference type="CDD" id="cd14014">
    <property type="entry name" value="STKc_PknB_like"/>
    <property type="match status" value="1"/>
</dbReference>
<proteinExistence type="predicted"/>
<dbReference type="PROSITE" id="PS00107">
    <property type="entry name" value="PROTEIN_KINASE_ATP"/>
    <property type="match status" value="1"/>
</dbReference>
<keyword evidence="11" id="KW-1185">Reference proteome</keyword>
<dbReference type="PANTHER" id="PTHR43289">
    <property type="entry name" value="MITOGEN-ACTIVATED PROTEIN KINASE KINASE KINASE 20-RELATED"/>
    <property type="match status" value="1"/>
</dbReference>
<dbReference type="EC" id="2.7.11.1" evidence="1"/>
<dbReference type="Proteomes" id="UP000011885">
    <property type="component" value="Unassembled WGS sequence"/>
</dbReference>
<evidence type="ECO:0000313" key="10">
    <source>
        <dbReference type="EMBL" id="EMI57846.1"/>
    </source>
</evidence>
<feature type="transmembrane region" description="Helical" evidence="8">
    <location>
        <begin position="419"/>
        <end position="440"/>
    </location>
</feature>
<evidence type="ECO:0000256" key="4">
    <source>
        <dbReference type="ARBA" id="ARBA00022741"/>
    </source>
</evidence>
<evidence type="ECO:0000256" key="6">
    <source>
        <dbReference type="ARBA" id="ARBA00022840"/>
    </source>
</evidence>
<feature type="transmembrane region" description="Helical" evidence="8">
    <location>
        <begin position="446"/>
        <end position="466"/>
    </location>
</feature>
<feature type="transmembrane region" description="Helical" evidence="8">
    <location>
        <begin position="499"/>
        <end position="520"/>
    </location>
</feature>
<evidence type="ECO:0000256" key="3">
    <source>
        <dbReference type="ARBA" id="ARBA00022679"/>
    </source>
</evidence>
<sequence>MSDHDSRSELDDLCNRFESACRDGEHPAIETYLREITKGEEKGALVELLLIELWWRQKNSQLPNPNLYRERFPTHVDAVDTAYRELAVRTLPPESRQTQVTRNPNTVNEDISFDVDPPIPLSLRKDDRFEFKEELGHGGFGVVWRAYDTQLRRTVALKIPHAKYFKGSARERFTRESQAAARLSHDGIVSVYDICLIDGDLPVIVSQFIDGPSLAEVKKEQRVLSGIEAAAVCADLADALSHAHGKGIVHRDLKPGNILTDSDGKAYLTDFGLAKDMQNEVNVTSEGDVLGTAAYMAPEQAAGLGREADSRCDIYSLGVILYEMVTGERPFRGTVQMLLLQVMNDPPPPPQRLNASVDRDLQTIILKCMEKQPEYRYQTAADLRDDLLRFVNYEPIAARPPTPIERFIKWYPSHATEMLGTYFIVTPMTWIFFIAGDALGSTASDGYQLSSAVFLPWAIFWIAVGCMILKKGFWFEVANVPLLVAFASLPLWLNDDAQAISLIALISFFGWLLQIGTFWARHTRRRKPNIGNFRSRLSASETGSS</sequence>
<dbReference type="RefSeq" id="WP_008674427.1">
    <property type="nucleotide sequence ID" value="NZ_ANOH01000060.1"/>
</dbReference>
<gene>
    <name evidence="10" type="ORF">RSSM_00714</name>
</gene>
<reference evidence="10 11" key="1">
    <citation type="journal article" date="2013" name="Mar. Genomics">
        <title>Expression of sulfatases in Rhodopirellula baltica and the diversity of sulfatases in the genus Rhodopirellula.</title>
        <authorList>
            <person name="Wegner C.E."/>
            <person name="Richter-Heitmann T."/>
            <person name="Klindworth A."/>
            <person name="Klockow C."/>
            <person name="Richter M."/>
            <person name="Achstetter T."/>
            <person name="Glockner F.O."/>
            <person name="Harder J."/>
        </authorList>
    </citation>
    <scope>NUCLEOTIDE SEQUENCE [LARGE SCALE GENOMIC DNA]</scope>
    <source>
        <strain evidence="10 11">SM41</strain>
    </source>
</reference>
<feature type="binding site" evidence="7">
    <location>
        <position position="158"/>
    </location>
    <ligand>
        <name>ATP</name>
        <dbReference type="ChEBI" id="CHEBI:30616"/>
    </ligand>
</feature>
<keyword evidence="8" id="KW-1133">Transmembrane helix</keyword>
<dbReference type="OrthoDB" id="6111975at2"/>
<dbReference type="Gene3D" id="1.10.510.10">
    <property type="entry name" value="Transferase(Phosphotransferase) domain 1"/>
    <property type="match status" value="1"/>
</dbReference>
<dbReference type="SMART" id="SM00220">
    <property type="entry name" value="S_TKc"/>
    <property type="match status" value="1"/>
</dbReference>
<dbReference type="Gene3D" id="3.30.200.20">
    <property type="entry name" value="Phosphorylase Kinase, domain 1"/>
    <property type="match status" value="1"/>
</dbReference>